<keyword evidence="1" id="KW-0472">Membrane</keyword>
<dbReference type="AlphaFoldDB" id="A0A4Y1WVL4"/>
<dbReference type="RefSeq" id="WP_162502311.1">
    <property type="nucleotide sequence ID" value="NZ_AP019735.1"/>
</dbReference>
<dbReference type="GeneID" id="78343410"/>
<dbReference type="Proteomes" id="UP000318946">
    <property type="component" value="Chromosome"/>
</dbReference>
<feature type="transmembrane region" description="Helical" evidence="1">
    <location>
        <begin position="52"/>
        <end position="72"/>
    </location>
</feature>
<sequence>MNPTPYRHAADRIVSRIAVPVLREPVFFCFMLLTFVWPQLTSDLFRIEATHWEILGLYIAYAYAATLPLGILGGKARRWYKAAAYTLAYAVSMAECFLLVFFRTFITPSLMSIATDTDPAESAEFIECYLFTGRFALFLAAWSLVAGINLLLEKVSQARRTAPMPHAGLRTCLLTTVLAGGEFSD</sequence>
<feature type="transmembrane region" description="Helical" evidence="1">
    <location>
        <begin position="21"/>
        <end position="40"/>
    </location>
</feature>
<gene>
    <name evidence="2" type="ORF">A5CBH24_24460</name>
</gene>
<proteinExistence type="predicted"/>
<name>A0A4Y1WVL4_9BACT</name>
<dbReference type="EMBL" id="AP019735">
    <property type="protein sequence ID" value="BBL05133.1"/>
    <property type="molecule type" value="Genomic_DNA"/>
</dbReference>
<keyword evidence="1" id="KW-0812">Transmembrane</keyword>
<feature type="transmembrane region" description="Helical" evidence="1">
    <location>
        <begin position="135"/>
        <end position="152"/>
    </location>
</feature>
<feature type="transmembrane region" description="Helical" evidence="1">
    <location>
        <begin position="84"/>
        <end position="106"/>
    </location>
</feature>
<dbReference type="KEGG" id="acou:A5CBH24_24460"/>
<evidence type="ECO:0000256" key="1">
    <source>
        <dbReference type="SAM" id="Phobius"/>
    </source>
</evidence>
<keyword evidence="1" id="KW-1133">Transmembrane helix</keyword>
<protein>
    <submittedName>
        <fullName evidence="2">Uncharacterized protein</fullName>
    </submittedName>
</protein>
<evidence type="ECO:0000313" key="3">
    <source>
        <dbReference type="Proteomes" id="UP000318946"/>
    </source>
</evidence>
<accession>A0A4Y1WVL4</accession>
<organism evidence="2 3">
    <name type="scientific">Alistipes communis</name>
    <dbReference type="NCBI Taxonomy" id="2585118"/>
    <lineage>
        <taxon>Bacteria</taxon>
        <taxon>Pseudomonadati</taxon>
        <taxon>Bacteroidota</taxon>
        <taxon>Bacteroidia</taxon>
        <taxon>Bacteroidales</taxon>
        <taxon>Rikenellaceae</taxon>
        <taxon>Alistipes</taxon>
    </lineage>
</organism>
<evidence type="ECO:0000313" key="2">
    <source>
        <dbReference type="EMBL" id="BBL05133.1"/>
    </source>
</evidence>
<keyword evidence="3" id="KW-1185">Reference proteome</keyword>
<reference evidence="3" key="1">
    <citation type="submission" date="2019-06" db="EMBL/GenBank/DDBJ databases">
        <title>Alistipes onderdonkii subsp. vulgaris subsp. nov., Alistipes dispar sp. nov. and Alistipes communis sp. nov., isolated from human faeces, and creation of Alistipes onderdonkii subsp. onderdonkii subsp. nov.</title>
        <authorList>
            <person name="Sakamoto M."/>
            <person name="Ikeyama N."/>
            <person name="Ogata Y."/>
            <person name="Suda W."/>
            <person name="Iino T."/>
            <person name="Hattori M."/>
            <person name="Ohkuma M."/>
        </authorList>
    </citation>
    <scope>NUCLEOTIDE SEQUENCE [LARGE SCALE GENOMIC DNA]</scope>
    <source>
        <strain evidence="3">5CBH24</strain>
    </source>
</reference>